<evidence type="ECO:0000313" key="3">
    <source>
        <dbReference type="Proteomes" id="UP000266841"/>
    </source>
</evidence>
<proteinExistence type="predicted"/>
<gene>
    <name evidence="2" type="ORF">THAOC_26411</name>
</gene>
<dbReference type="Proteomes" id="UP000266841">
    <property type="component" value="Unassembled WGS sequence"/>
</dbReference>
<feature type="non-terminal residue" evidence="2">
    <location>
        <position position="1"/>
    </location>
</feature>
<dbReference type="EMBL" id="AGNL01036489">
    <property type="protein sequence ID" value="EJK54039.1"/>
    <property type="molecule type" value="Genomic_DNA"/>
</dbReference>
<sequence length="161" mass="17260">EKAAGHQRSFHSRSLSDGGDTGAGGSTASEISEHHLLGWGNSGGGGSLEKLRKFRRKKAENRRAPSHGSGGDLSHEEKILRKRAEHRSAGDVGGPGSGSGDFLDRRGVAMRRKQLDGAGGDGGRRRRRRKRLPRPRDPGGGPPGPRKQRRPRPGGEREEGI</sequence>
<comment type="caution">
    <text evidence="2">The sequence shown here is derived from an EMBL/GenBank/DDBJ whole genome shotgun (WGS) entry which is preliminary data.</text>
</comment>
<feature type="compositionally biased region" description="Basic residues" evidence="1">
    <location>
        <begin position="124"/>
        <end position="133"/>
    </location>
</feature>
<accession>K0RP26</accession>
<feature type="region of interest" description="Disordered" evidence="1">
    <location>
        <begin position="1"/>
        <end position="161"/>
    </location>
</feature>
<name>K0RP26_THAOC</name>
<protein>
    <submittedName>
        <fullName evidence="2">Uncharacterized protein</fullName>
    </submittedName>
</protein>
<keyword evidence="3" id="KW-1185">Reference proteome</keyword>
<reference evidence="2 3" key="1">
    <citation type="journal article" date="2012" name="Genome Biol.">
        <title>Genome and low-iron response of an oceanic diatom adapted to chronic iron limitation.</title>
        <authorList>
            <person name="Lommer M."/>
            <person name="Specht M."/>
            <person name="Roy A.S."/>
            <person name="Kraemer L."/>
            <person name="Andreson R."/>
            <person name="Gutowska M.A."/>
            <person name="Wolf J."/>
            <person name="Bergner S.V."/>
            <person name="Schilhabel M.B."/>
            <person name="Klostermeier U.C."/>
            <person name="Beiko R.G."/>
            <person name="Rosenstiel P."/>
            <person name="Hippler M."/>
            <person name="Laroche J."/>
        </authorList>
    </citation>
    <scope>NUCLEOTIDE SEQUENCE [LARGE SCALE GENOMIC DNA]</scope>
    <source>
        <strain evidence="2 3">CCMP1005</strain>
    </source>
</reference>
<organism evidence="2 3">
    <name type="scientific">Thalassiosira oceanica</name>
    <name type="common">Marine diatom</name>
    <dbReference type="NCBI Taxonomy" id="159749"/>
    <lineage>
        <taxon>Eukaryota</taxon>
        <taxon>Sar</taxon>
        <taxon>Stramenopiles</taxon>
        <taxon>Ochrophyta</taxon>
        <taxon>Bacillariophyta</taxon>
        <taxon>Coscinodiscophyceae</taxon>
        <taxon>Thalassiosirophycidae</taxon>
        <taxon>Thalassiosirales</taxon>
        <taxon>Thalassiosiraceae</taxon>
        <taxon>Thalassiosira</taxon>
    </lineage>
</organism>
<evidence type="ECO:0000256" key="1">
    <source>
        <dbReference type="SAM" id="MobiDB-lite"/>
    </source>
</evidence>
<dbReference type="AlphaFoldDB" id="K0RP26"/>
<evidence type="ECO:0000313" key="2">
    <source>
        <dbReference type="EMBL" id="EJK54039.1"/>
    </source>
</evidence>